<organism evidence="3 4">
    <name type="scientific">Aminobacter aganoensis</name>
    <dbReference type="NCBI Taxonomy" id="83264"/>
    <lineage>
        <taxon>Bacteria</taxon>
        <taxon>Pseudomonadati</taxon>
        <taxon>Pseudomonadota</taxon>
        <taxon>Alphaproteobacteria</taxon>
        <taxon>Hyphomicrobiales</taxon>
        <taxon>Phyllobacteriaceae</taxon>
        <taxon>Aminobacter</taxon>
    </lineage>
</organism>
<evidence type="ECO:0000256" key="1">
    <source>
        <dbReference type="SAM" id="Phobius"/>
    </source>
</evidence>
<accession>A0A7X0KNV1</accession>
<sequence>MLSRWTQNAKDVTAGLIFTGLGLAFAIIAYLNLPIGTGTRMGPGYFPIMLGSVLVVLGVVMALRGIASGESSQFGAVPWRGAFFTAAALVFFATTLDGLGIAAAVFFAAIIGSLASVRITAYQAIATGVVLSILCALIFGEWLNLAVPTFGPWVRFW</sequence>
<feature type="transmembrane region" description="Helical" evidence="1">
    <location>
        <begin position="74"/>
        <end position="93"/>
    </location>
</feature>
<dbReference type="Proteomes" id="UP000536262">
    <property type="component" value="Unassembled WGS sequence"/>
</dbReference>
<dbReference type="InterPro" id="IPR009936">
    <property type="entry name" value="DUF1468"/>
</dbReference>
<comment type="caution">
    <text evidence="3">The sequence shown here is derived from an EMBL/GenBank/DDBJ whole genome shotgun (WGS) entry which is preliminary data.</text>
</comment>
<gene>
    <name evidence="3" type="ORF">GGR00_005364</name>
</gene>
<feature type="domain" description="DUF1468" evidence="2">
    <location>
        <begin position="14"/>
        <end position="148"/>
    </location>
</feature>
<dbReference type="AlphaFoldDB" id="A0A7X0KNV1"/>
<feature type="transmembrane region" description="Helical" evidence="1">
    <location>
        <begin position="99"/>
        <end position="117"/>
    </location>
</feature>
<reference evidence="3 4" key="1">
    <citation type="submission" date="2020-08" db="EMBL/GenBank/DDBJ databases">
        <title>Genomic Encyclopedia of Type Strains, Phase IV (KMG-IV): sequencing the most valuable type-strain genomes for metagenomic binning, comparative biology and taxonomic classification.</title>
        <authorList>
            <person name="Goeker M."/>
        </authorList>
    </citation>
    <scope>NUCLEOTIDE SEQUENCE [LARGE SCALE GENOMIC DNA]</scope>
    <source>
        <strain evidence="3 4">DSM 7051</strain>
    </source>
</reference>
<name>A0A7X0KNV1_9HYPH</name>
<protein>
    <submittedName>
        <fullName evidence="3">FtsH-binding integral membrane protein</fullName>
    </submittedName>
</protein>
<evidence type="ECO:0000313" key="4">
    <source>
        <dbReference type="Proteomes" id="UP000536262"/>
    </source>
</evidence>
<feature type="transmembrane region" description="Helical" evidence="1">
    <location>
        <begin position="45"/>
        <end position="67"/>
    </location>
</feature>
<dbReference type="Pfam" id="PF07331">
    <property type="entry name" value="TctB"/>
    <property type="match status" value="1"/>
</dbReference>
<dbReference type="RefSeq" id="WP_184702330.1">
    <property type="nucleotide sequence ID" value="NZ_BAABEG010000004.1"/>
</dbReference>
<dbReference type="EMBL" id="JACHOU010000026">
    <property type="protein sequence ID" value="MBB6357541.1"/>
    <property type="molecule type" value="Genomic_DNA"/>
</dbReference>
<feature type="transmembrane region" description="Helical" evidence="1">
    <location>
        <begin position="124"/>
        <end position="147"/>
    </location>
</feature>
<feature type="transmembrane region" description="Helical" evidence="1">
    <location>
        <begin position="12"/>
        <end position="33"/>
    </location>
</feature>
<keyword evidence="1" id="KW-0472">Membrane</keyword>
<evidence type="ECO:0000313" key="3">
    <source>
        <dbReference type="EMBL" id="MBB6357541.1"/>
    </source>
</evidence>
<evidence type="ECO:0000259" key="2">
    <source>
        <dbReference type="Pfam" id="PF07331"/>
    </source>
</evidence>
<proteinExistence type="predicted"/>
<keyword evidence="1" id="KW-0812">Transmembrane</keyword>
<keyword evidence="4" id="KW-1185">Reference proteome</keyword>
<keyword evidence="1" id="KW-1133">Transmembrane helix</keyword>